<dbReference type="InterPro" id="IPR007815">
    <property type="entry name" value="Emycin_Estase"/>
</dbReference>
<dbReference type="PANTHER" id="PTHR31299:SF0">
    <property type="entry name" value="ESTERASE, PUTATIVE (AFU_ORTHOLOGUE AFUA_1G05850)-RELATED"/>
    <property type="match status" value="1"/>
</dbReference>
<dbReference type="InterPro" id="IPR014622">
    <property type="entry name" value="UCP036794_erythomycin"/>
</dbReference>
<organism evidence="1 2">
    <name type="scientific">Virgisporangium aliadipatigenens</name>
    <dbReference type="NCBI Taxonomy" id="741659"/>
    <lineage>
        <taxon>Bacteria</taxon>
        <taxon>Bacillati</taxon>
        <taxon>Actinomycetota</taxon>
        <taxon>Actinomycetes</taxon>
        <taxon>Micromonosporales</taxon>
        <taxon>Micromonosporaceae</taxon>
        <taxon>Virgisporangium</taxon>
    </lineage>
</organism>
<dbReference type="AlphaFoldDB" id="A0A8J4DQ02"/>
<dbReference type="PIRSF" id="PIRSF036794">
    <property type="entry name" value="UCP_erythr_ester"/>
    <property type="match status" value="1"/>
</dbReference>
<name>A0A8J4DQ02_9ACTN</name>
<sequence length="382" mass="41958">MVDDISAAAVLRLLPTRPRVLALGEPTHWQDELLRARNDLFTRLIEEAGYRAVGIESDCLRGLIVDDYVTTGEGDLDDVMARGFSHGFGAGAGNRALVAWMREFNADRPAHDRVRFAGLDGAQEISYGESPRRVLLDLHAYLAGLLDPTLLPCTAAHIETLAGEDDRWTDEAAVADPTRSFGRSPQARELRLIADDLTALLSAFTPQLTRGLDRARLYARAATALLRYHHWMADPTPARMTRLLGVRASIIADNILALAARVPTLVHTHNLHLHREPSTMKMGGMELEWWSSGAIVRAHLGPEYRFVAGALGTIPGHGVGEPPADTIEGQLYALPGDRFVVDPRSVKAERARPQDWFGYFPLDPARLAGVDGIVWVRDCSST</sequence>
<dbReference type="PANTHER" id="PTHR31299">
    <property type="entry name" value="ESTERASE, PUTATIVE (AFU_ORTHOLOGUE AFUA_1G05850)-RELATED"/>
    <property type="match status" value="1"/>
</dbReference>
<dbReference type="Gene3D" id="3.30.1870.10">
    <property type="entry name" value="EreA-like, domain 2"/>
    <property type="match status" value="1"/>
</dbReference>
<keyword evidence="2" id="KW-1185">Reference proteome</keyword>
<dbReference type="GO" id="GO:0046677">
    <property type="term" value="P:response to antibiotic"/>
    <property type="evidence" value="ECO:0007669"/>
    <property type="project" value="InterPro"/>
</dbReference>
<dbReference type="EMBL" id="BOPF01000007">
    <property type="protein sequence ID" value="GIJ45446.1"/>
    <property type="molecule type" value="Genomic_DNA"/>
</dbReference>
<gene>
    <name evidence="1" type="ORF">Val02_23320</name>
</gene>
<dbReference type="Gene3D" id="3.40.1660.10">
    <property type="entry name" value="EreA-like (biosynthetic domain)"/>
    <property type="match status" value="1"/>
</dbReference>
<accession>A0A8J4DQ02</accession>
<dbReference type="Gene3D" id="1.20.1440.30">
    <property type="entry name" value="Biosynthetic Protein domain"/>
    <property type="match status" value="1"/>
</dbReference>
<proteinExistence type="predicted"/>
<comment type="caution">
    <text evidence="1">The sequence shown here is derived from an EMBL/GenBank/DDBJ whole genome shotgun (WGS) entry which is preliminary data.</text>
</comment>
<dbReference type="RefSeq" id="WP_203898992.1">
    <property type="nucleotide sequence ID" value="NZ_BOPF01000007.1"/>
</dbReference>
<dbReference type="SUPFAM" id="SSF159501">
    <property type="entry name" value="EreA/ChaN-like"/>
    <property type="match status" value="1"/>
</dbReference>
<reference evidence="1" key="1">
    <citation type="submission" date="2021-01" db="EMBL/GenBank/DDBJ databases">
        <title>Whole genome shotgun sequence of Virgisporangium aliadipatigenens NBRC 105644.</title>
        <authorList>
            <person name="Komaki H."/>
            <person name="Tamura T."/>
        </authorList>
    </citation>
    <scope>NUCLEOTIDE SEQUENCE</scope>
    <source>
        <strain evidence="1">NBRC 105644</strain>
    </source>
</reference>
<protein>
    <submittedName>
        <fullName evidence="1">Erythromycin esterase</fullName>
    </submittedName>
</protein>
<dbReference type="CDD" id="cd14728">
    <property type="entry name" value="Ere-like"/>
    <property type="match status" value="1"/>
</dbReference>
<evidence type="ECO:0000313" key="1">
    <source>
        <dbReference type="EMBL" id="GIJ45446.1"/>
    </source>
</evidence>
<dbReference type="InterPro" id="IPR052036">
    <property type="entry name" value="Hydrolase/PRTase-associated"/>
</dbReference>
<dbReference type="Pfam" id="PF05139">
    <property type="entry name" value="Erythro_esteras"/>
    <property type="match status" value="1"/>
</dbReference>
<evidence type="ECO:0000313" key="2">
    <source>
        <dbReference type="Proteomes" id="UP000619260"/>
    </source>
</evidence>
<dbReference type="Proteomes" id="UP000619260">
    <property type="component" value="Unassembled WGS sequence"/>
</dbReference>